<evidence type="ECO:0000256" key="7">
    <source>
        <dbReference type="ARBA" id="ARBA00022519"/>
    </source>
</evidence>
<proteinExistence type="inferred from homology"/>
<keyword evidence="9" id="KW-0679">Respiratory chain</keyword>
<keyword evidence="5" id="KW-0813">Transport</keyword>
<dbReference type="InterPro" id="IPR050597">
    <property type="entry name" value="Cytochrome_c_Oxidase_Subunit"/>
</dbReference>
<evidence type="ECO:0000256" key="10">
    <source>
        <dbReference type="ARBA" id="ARBA00022692"/>
    </source>
</evidence>
<keyword evidence="19 21" id="KW-0472">Membrane</keyword>
<evidence type="ECO:0000256" key="12">
    <source>
        <dbReference type="ARBA" id="ARBA00022737"/>
    </source>
</evidence>
<dbReference type="InterPro" id="IPR032858">
    <property type="entry name" value="CcoP_N"/>
</dbReference>
<comment type="subcellular location">
    <subcellularLocation>
        <location evidence="2">Cell inner membrane</location>
    </subcellularLocation>
</comment>
<keyword evidence="10 21" id="KW-0812">Transmembrane</keyword>
<keyword evidence="11" id="KW-0479">Metal-binding</keyword>
<comment type="cofactor">
    <cofactor evidence="1">
        <name>heme c</name>
        <dbReference type="ChEBI" id="CHEBI:61717"/>
    </cofactor>
</comment>
<feature type="domain" description="Cytochrome c" evidence="22">
    <location>
        <begin position="118"/>
        <end position="205"/>
    </location>
</feature>
<dbReference type="PANTHER" id="PTHR33751">
    <property type="entry name" value="CBB3-TYPE CYTOCHROME C OXIDASE SUBUNIT FIXP"/>
    <property type="match status" value="1"/>
</dbReference>
<dbReference type="EMBL" id="UOFN01000075">
    <property type="protein sequence ID" value="VAW77307.1"/>
    <property type="molecule type" value="Genomic_DNA"/>
</dbReference>
<comment type="similarity">
    <text evidence="4">Belongs to the CcoP / FixP family.</text>
</comment>
<dbReference type="PIRSF" id="PIRSF000006">
    <property type="entry name" value="Cbb3-Cox_fixP"/>
    <property type="match status" value="1"/>
</dbReference>
<dbReference type="GO" id="GO:0005886">
    <property type="term" value="C:plasma membrane"/>
    <property type="evidence" value="ECO:0007669"/>
    <property type="project" value="UniProtKB-SubCell"/>
</dbReference>
<evidence type="ECO:0000313" key="23">
    <source>
        <dbReference type="EMBL" id="VAW77307.1"/>
    </source>
</evidence>
<evidence type="ECO:0000256" key="20">
    <source>
        <dbReference type="ARBA" id="ARBA00029635"/>
    </source>
</evidence>
<keyword evidence="17" id="KW-0408">Iron</keyword>
<organism evidence="23">
    <name type="scientific">hydrothermal vent metagenome</name>
    <dbReference type="NCBI Taxonomy" id="652676"/>
    <lineage>
        <taxon>unclassified sequences</taxon>
        <taxon>metagenomes</taxon>
        <taxon>ecological metagenomes</taxon>
    </lineage>
</organism>
<keyword evidence="15 21" id="KW-1133">Transmembrane helix</keyword>
<reference evidence="23" key="1">
    <citation type="submission" date="2018-06" db="EMBL/GenBank/DDBJ databases">
        <authorList>
            <person name="Zhirakovskaya E."/>
        </authorList>
    </citation>
    <scope>NUCLEOTIDE SEQUENCE</scope>
</reference>
<protein>
    <recommendedName>
        <fullName evidence="20">Cytochrome c oxidase subunit III</fullName>
    </recommendedName>
</protein>
<keyword evidence="16 23" id="KW-0560">Oxidoreductase</keyword>
<name>A0A3B0YP44_9ZZZZ</name>
<evidence type="ECO:0000256" key="1">
    <source>
        <dbReference type="ARBA" id="ARBA00001926"/>
    </source>
</evidence>
<dbReference type="InterPro" id="IPR004678">
    <property type="entry name" value="Cyt_c_oxidase_cbb3_su3"/>
</dbReference>
<dbReference type="PROSITE" id="PS51007">
    <property type="entry name" value="CYTC"/>
    <property type="match status" value="2"/>
</dbReference>
<dbReference type="GO" id="GO:0005506">
    <property type="term" value="F:iron ion binding"/>
    <property type="evidence" value="ECO:0007669"/>
    <property type="project" value="InterPro"/>
</dbReference>
<evidence type="ECO:0000256" key="3">
    <source>
        <dbReference type="ARBA" id="ARBA00004673"/>
    </source>
</evidence>
<evidence type="ECO:0000256" key="21">
    <source>
        <dbReference type="SAM" id="Phobius"/>
    </source>
</evidence>
<evidence type="ECO:0000256" key="4">
    <source>
        <dbReference type="ARBA" id="ARBA00006113"/>
    </source>
</evidence>
<keyword evidence="13" id="KW-0375">Hydrogen ion transport</keyword>
<dbReference type="InterPro" id="IPR009056">
    <property type="entry name" value="Cyt_c-like_dom"/>
</dbReference>
<dbReference type="InterPro" id="IPR008168">
    <property type="entry name" value="Cyt_C_IC"/>
</dbReference>
<dbReference type="InterPro" id="IPR038414">
    <property type="entry name" value="CcoP_N_sf"/>
</dbReference>
<dbReference type="Gene3D" id="6.10.280.130">
    <property type="match status" value="1"/>
</dbReference>
<dbReference type="PANTHER" id="PTHR33751:SF1">
    <property type="entry name" value="CBB3-TYPE CYTOCHROME C OXIDASE SUBUNIT FIXP"/>
    <property type="match status" value="1"/>
</dbReference>
<evidence type="ECO:0000256" key="16">
    <source>
        <dbReference type="ARBA" id="ARBA00023002"/>
    </source>
</evidence>
<dbReference type="SUPFAM" id="SSF46626">
    <property type="entry name" value="Cytochrome c"/>
    <property type="match status" value="2"/>
</dbReference>
<evidence type="ECO:0000256" key="15">
    <source>
        <dbReference type="ARBA" id="ARBA00022989"/>
    </source>
</evidence>
<dbReference type="GO" id="GO:0016491">
    <property type="term" value="F:oxidoreductase activity"/>
    <property type="evidence" value="ECO:0007669"/>
    <property type="project" value="UniProtKB-KW"/>
</dbReference>
<dbReference type="InterPro" id="IPR036909">
    <property type="entry name" value="Cyt_c-like_dom_sf"/>
</dbReference>
<evidence type="ECO:0000256" key="14">
    <source>
        <dbReference type="ARBA" id="ARBA00022982"/>
    </source>
</evidence>
<keyword evidence="12" id="KW-0677">Repeat</keyword>
<keyword evidence="7" id="KW-0997">Cell inner membrane</keyword>
<dbReference type="AlphaFoldDB" id="A0A3B0YP44"/>
<dbReference type="Gene3D" id="1.10.760.10">
    <property type="entry name" value="Cytochrome c-like domain"/>
    <property type="match status" value="2"/>
</dbReference>
<evidence type="ECO:0000256" key="8">
    <source>
        <dbReference type="ARBA" id="ARBA00022617"/>
    </source>
</evidence>
<dbReference type="GO" id="GO:1902600">
    <property type="term" value="P:proton transmembrane transport"/>
    <property type="evidence" value="ECO:0007669"/>
    <property type="project" value="UniProtKB-KW"/>
</dbReference>
<feature type="transmembrane region" description="Helical" evidence="21">
    <location>
        <begin position="32"/>
        <end position="51"/>
    </location>
</feature>
<dbReference type="PRINTS" id="PR00605">
    <property type="entry name" value="CYTCHROMECIC"/>
</dbReference>
<dbReference type="GO" id="GO:0009055">
    <property type="term" value="F:electron transfer activity"/>
    <property type="evidence" value="ECO:0007669"/>
    <property type="project" value="InterPro"/>
</dbReference>
<sequence length="308" mass="33760">MSDVKKPQAAVQTTGHAWDGDIQEFNNPLPNWWLWSFYATVVFAVVYWIFFPAWPVGNSYTTGVMNEITYIDSDGTEKTTAWNTRALLLRDLQQGKSATLSQQYLKNIEGADYQTILGDAEMMAFTRSMAVGLFGDNCTPCHGAGGAGVMGLFPNLADDDWLWGGSVEEIETTIAKGRYGYMPAFRETFNEQQLDDVASYVLSLSGQEADAAMAVRGKEIFQSGVGGCYYCHGADGKGMKSQGSANLTDQIWTVADVPGAENAEAKNNAVKKIISNGVQRSMPHWSERLDETQIKLLTVYVHELGGGQ</sequence>
<evidence type="ECO:0000259" key="22">
    <source>
        <dbReference type="PROSITE" id="PS51007"/>
    </source>
</evidence>
<feature type="domain" description="Cytochrome c" evidence="22">
    <location>
        <begin position="212"/>
        <end position="305"/>
    </location>
</feature>
<dbReference type="Pfam" id="PF13442">
    <property type="entry name" value="Cytochrome_CBB3"/>
    <property type="match status" value="2"/>
</dbReference>
<gene>
    <name evidence="23" type="ORF">MNBD_GAMMA15-265</name>
</gene>
<evidence type="ECO:0000256" key="13">
    <source>
        <dbReference type="ARBA" id="ARBA00022781"/>
    </source>
</evidence>
<evidence type="ECO:0000256" key="18">
    <source>
        <dbReference type="ARBA" id="ARBA00023065"/>
    </source>
</evidence>
<evidence type="ECO:0000256" key="17">
    <source>
        <dbReference type="ARBA" id="ARBA00023004"/>
    </source>
</evidence>
<dbReference type="Pfam" id="PF14715">
    <property type="entry name" value="FixP_N"/>
    <property type="match status" value="1"/>
</dbReference>
<keyword evidence="14" id="KW-0249">Electron transport</keyword>
<comment type="pathway">
    <text evidence="3">Energy metabolism; oxidative phosphorylation.</text>
</comment>
<evidence type="ECO:0000256" key="2">
    <source>
        <dbReference type="ARBA" id="ARBA00004533"/>
    </source>
</evidence>
<dbReference type="UniPathway" id="UPA00705"/>
<dbReference type="GO" id="GO:0006119">
    <property type="term" value="P:oxidative phosphorylation"/>
    <property type="evidence" value="ECO:0007669"/>
    <property type="project" value="UniProtKB-UniPathway"/>
</dbReference>
<evidence type="ECO:0000256" key="11">
    <source>
        <dbReference type="ARBA" id="ARBA00022723"/>
    </source>
</evidence>
<evidence type="ECO:0000256" key="5">
    <source>
        <dbReference type="ARBA" id="ARBA00022448"/>
    </source>
</evidence>
<dbReference type="GO" id="GO:0020037">
    <property type="term" value="F:heme binding"/>
    <property type="evidence" value="ECO:0007669"/>
    <property type="project" value="InterPro"/>
</dbReference>
<dbReference type="NCBIfam" id="TIGR00782">
    <property type="entry name" value="ccoP"/>
    <property type="match status" value="1"/>
</dbReference>
<evidence type="ECO:0000256" key="9">
    <source>
        <dbReference type="ARBA" id="ARBA00022660"/>
    </source>
</evidence>
<evidence type="ECO:0000256" key="19">
    <source>
        <dbReference type="ARBA" id="ARBA00023136"/>
    </source>
</evidence>
<keyword evidence="6" id="KW-1003">Cell membrane</keyword>
<evidence type="ECO:0000256" key="6">
    <source>
        <dbReference type="ARBA" id="ARBA00022475"/>
    </source>
</evidence>
<keyword evidence="18" id="KW-0406">Ion transport</keyword>
<accession>A0A3B0YP44</accession>
<keyword evidence="8" id="KW-0349">Heme</keyword>